<keyword evidence="5 8" id="KW-1133">Transmembrane helix</keyword>
<feature type="transmembrane region" description="Helical" evidence="8">
    <location>
        <begin position="5"/>
        <end position="25"/>
    </location>
</feature>
<feature type="transmembrane region" description="Helical" evidence="8">
    <location>
        <begin position="115"/>
        <end position="134"/>
    </location>
</feature>
<dbReference type="Pfam" id="PF00924">
    <property type="entry name" value="MS_channel_2nd"/>
    <property type="match status" value="1"/>
</dbReference>
<comment type="subcellular location">
    <subcellularLocation>
        <location evidence="1">Cell membrane</location>
        <topology evidence="1">Multi-pass membrane protein</topology>
    </subcellularLocation>
</comment>
<evidence type="ECO:0000259" key="11">
    <source>
        <dbReference type="Pfam" id="PF21088"/>
    </source>
</evidence>
<dbReference type="PANTHER" id="PTHR30460:SF0">
    <property type="entry name" value="MODERATE CONDUCTANCE MECHANOSENSITIVE CHANNEL YBIO"/>
    <property type="match status" value="1"/>
</dbReference>
<dbReference type="Pfam" id="PF25392">
    <property type="entry name" value="MS_channel_TM1"/>
    <property type="match status" value="1"/>
</dbReference>
<feature type="domain" description="Mechanosensitive ion channel MscS C-terminal" evidence="10">
    <location>
        <begin position="362"/>
        <end position="449"/>
    </location>
</feature>
<dbReference type="InterPro" id="IPR057485">
    <property type="entry name" value="YbiO-like_TM1"/>
</dbReference>
<reference evidence="13 14" key="1">
    <citation type="submission" date="2023-02" db="EMBL/GenBank/DDBJ databases">
        <title>Devosia chondri sp. nov., isolated from the phycosphere of marine algae.</title>
        <authorList>
            <person name="Kim J.M."/>
            <person name="Lee J.K."/>
            <person name="Choi B.J."/>
            <person name="Bayburt H."/>
            <person name="Jeon C.O."/>
        </authorList>
    </citation>
    <scope>NUCLEOTIDE SEQUENCE [LARGE SCALE GENOMIC DNA]</scope>
    <source>
        <strain evidence="13 14">G2-5</strain>
    </source>
</reference>
<feature type="transmembrane region" description="Helical" evidence="8">
    <location>
        <begin position="86"/>
        <end position="109"/>
    </location>
</feature>
<feature type="transmembrane region" description="Helical" evidence="8">
    <location>
        <begin position="270"/>
        <end position="288"/>
    </location>
</feature>
<evidence type="ECO:0000313" key="14">
    <source>
        <dbReference type="Proteomes" id="UP001222118"/>
    </source>
</evidence>
<proteinExistence type="inferred from homology"/>
<dbReference type="Gene3D" id="2.30.30.60">
    <property type="match status" value="1"/>
</dbReference>
<evidence type="ECO:0000256" key="6">
    <source>
        <dbReference type="ARBA" id="ARBA00023136"/>
    </source>
</evidence>
<keyword evidence="3" id="KW-1003">Cell membrane</keyword>
<comment type="similarity">
    <text evidence="2">Belongs to the MscS (TC 1.A.23) family.</text>
</comment>
<dbReference type="PANTHER" id="PTHR30460">
    <property type="entry name" value="MODERATE CONDUCTANCE MECHANOSENSITIVE CHANNEL YBIO"/>
    <property type="match status" value="1"/>
</dbReference>
<dbReference type="InterPro" id="IPR023408">
    <property type="entry name" value="MscS_beta-dom_sf"/>
</dbReference>
<dbReference type="Pfam" id="PF21088">
    <property type="entry name" value="MS_channel_1st"/>
    <property type="match status" value="1"/>
</dbReference>
<dbReference type="InterPro" id="IPR010920">
    <property type="entry name" value="LSM_dom_sf"/>
</dbReference>
<feature type="region of interest" description="Disordered" evidence="7">
    <location>
        <begin position="473"/>
        <end position="518"/>
    </location>
</feature>
<dbReference type="Pfam" id="PF21082">
    <property type="entry name" value="MS_channel_3rd"/>
    <property type="match status" value="1"/>
</dbReference>
<dbReference type="EMBL" id="CP118247">
    <property type="protein sequence ID" value="WDR06900.1"/>
    <property type="molecule type" value="Genomic_DNA"/>
</dbReference>
<dbReference type="SUPFAM" id="SSF82861">
    <property type="entry name" value="Mechanosensitive channel protein MscS (YggB), transmembrane region"/>
    <property type="match status" value="1"/>
</dbReference>
<feature type="domain" description="Mechanosensitive ion channel MscS" evidence="9">
    <location>
        <begin position="291"/>
        <end position="353"/>
    </location>
</feature>
<evidence type="ECO:0000256" key="8">
    <source>
        <dbReference type="SAM" id="Phobius"/>
    </source>
</evidence>
<dbReference type="InterPro" id="IPR049142">
    <property type="entry name" value="MS_channel_1st"/>
</dbReference>
<feature type="domain" description="Moderate conductance mechanosensitive channel YbiO-like transmembrane helix 1" evidence="12">
    <location>
        <begin position="111"/>
        <end position="189"/>
    </location>
</feature>
<evidence type="ECO:0000259" key="9">
    <source>
        <dbReference type="Pfam" id="PF00924"/>
    </source>
</evidence>
<dbReference type="InterPro" id="IPR006685">
    <property type="entry name" value="MscS_channel_2nd"/>
</dbReference>
<accession>A0ABY7Z1M3</accession>
<evidence type="ECO:0000256" key="4">
    <source>
        <dbReference type="ARBA" id="ARBA00022692"/>
    </source>
</evidence>
<feature type="transmembrane region" description="Helical" evidence="8">
    <location>
        <begin position="202"/>
        <end position="223"/>
    </location>
</feature>
<dbReference type="Gene3D" id="3.30.70.100">
    <property type="match status" value="1"/>
</dbReference>
<feature type="transmembrane region" description="Helical" evidence="8">
    <location>
        <begin position="167"/>
        <end position="190"/>
    </location>
</feature>
<evidence type="ECO:0000256" key="7">
    <source>
        <dbReference type="SAM" id="MobiDB-lite"/>
    </source>
</evidence>
<feature type="compositionally biased region" description="Acidic residues" evidence="7">
    <location>
        <begin position="508"/>
        <end position="518"/>
    </location>
</feature>
<keyword evidence="14" id="KW-1185">Reference proteome</keyword>
<dbReference type="InterPro" id="IPR011014">
    <property type="entry name" value="MscS_channel_TM-2"/>
</dbReference>
<feature type="transmembrane region" description="Helical" evidence="8">
    <location>
        <begin position="244"/>
        <end position="264"/>
    </location>
</feature>
<dbReference type="Proteomes" id="UP001222118">
    <property type="component" value="Chromosome"/>
</dbReference>
<evidence type="ECO:0000256" key="5">
    <source>
        <dbReference type="ARBA" id="ARBA00022989"/>
    </source>
</evidence>
<evidence type="ECO:0000256" key="1">
    <source>
        <dbReference type="ARBA" id="ARBA00004651"/>
    </source>
</evidence>
<evidence type="ECO:0000256" key="3">
    <source>
        <dbReference type="ARBA" id="ARBA00022475"/>
    </source>
</evidence>
<dbReference type="SUPFAM" id="SSF82689">
    <property type="entry name" value="Mechanosensitive channel protein MscS (YggB), C-terminal domain"/>
    <property type="match status" value="1"/>
</dbReference>
<gene>
    <name evidence="13" type="ORF">PSQ90_05470</name>
</gene>
<dbReference type="SUPFAM" id="SSF50182">
    <property type="entry name" value="Sm-like ribonucleoproteins"/>
    <property type="match status" value="1"/>
</dbReference>
<dbReference type="InterPro" id="IPR011066">
    <property type="entry name" value="MscS_channel_C_sf"/>
</dbReference>
<keyword evidence="4 8" id="KW-0812">Transmembrane</keyword>
<organism evidence="13 14">
    <name type="scientific">Devosia rhodophyticola</name>
    <dbReference type="NCBI Taxonomy" id="3026423"/>
    <lineage>
        <taxon>Bacteria</taxon>
        <taxon>Pseudomonadati</taxon>
        <taxon>Pseudomonadota</taxon>
        <taxon>Alphaproteobacteria</taxon>
        <taxon>Hyphomicrobiales</taxon>
        <taxon>Devosiaceae</taxon>
        <taxon>Devosia</taxon>
    </lineage>
</organism>
<evidence type="ECO:0000259" key="10">
    <source>
        <dbReference type="Pfam" id="PF21082"/>
    </source>
</evidence>
<sequence length="518" mass="56466">MLTGWLRVTVSIVVFCQLLLVPIFTREVSGVAGQAVSALGYLIVLALLFNLVLRVRESVTDWLTRHTKALDSDFQRLMVRSWHVPVLTYLIILFAVVMLWPAAVMMAMLLATAKIIVAVVLGLIVASLLNRLILSGVKLPPNLSERVPLLEKRLNAFVPRALTFLRLLVLVAVTAAALDAIGVFSLGAWLETDVGAGFARSLVTVIIMALIAFGAWLTISSWVDYRLQDGPASKVKARERTLLVLLRNALSITIVVMSSMFILSEIGIDIAPLLASAGVIGLAIGFGAQKLVQDIITGIFIQLEGAIDVGDVVSIAGISGSVERLTIRSASLRDVEGVYHIVPFSSVDTVSNFMRGFAYALCDMGVAYREDMSEVKKAMFDAFEELKTNPEVAPNLASAELEWMGINEFGDNAVVARTRIMTLPGKQWATRRAYNDILKTVFDARGIEIPFPHQTIYFGEDKKGKAPPMRIVAESETTDETQAAIAKPKRKKRTATASKPADRGPDVPDGDDFDNPNN</sequence>
<evidence type="ECO:0000313" key="13">
    <source>
        <dbReference type="EMBL" id="WDR06900.1"/>
    </source>
</evidence>
<keyword evidence="6 8" id="KW-0472">Membrane</keyword>
<dbReference type="Gene3D" id="1.10.287.1260">
    <property type="match status" value="1"/>
</dbReference>
<dbReference type="InterPro" id="IPR045276">
    <property type="entry name" value="YbiO_bact"/>
</dbReference>
<protein>
    <submittedName>
        <fullName evidence="13">Mechanosensitive ion channel</fullName>
    </submittedName>
</protein>
<name>A0ABY7Z1M3_9HYPH</name>
<dbReference type="InterPro" id="IPR049278">
    <property type="entry name" value="MS_channel_C"/>
</dbReference>
<feature type="domain" description="Mechanosensitive ion channel transmembrane helices 2/3" evidence="11">
    <location>
        <begin position="249"/>
        <end position="289"/>
    </location>
</feature>
<feature type="transmembrane region" description="Helical" evidence="8">
    <location>
        <begin position="31"/>
        <end position="53"/>
    </location>
</feature>
<dbReference type="RefSeq" id="WP_282212413.1">
    <property type="nucleotide sequence ID" value="NZ_CP118247.1"/>
</dbReference>
<evidence type="ECO:0000259" key="12">
    <source>
        <dbReference type="Pfam" id="PF25392"/>
    </source>
</evidence>
<evidence type="ECO:0000256" key="2">
    <source>
        <dbReference type="ARBA" id="ARBA00008017"/>
    </source>
</evidence>